<dbReference type="Proteomes" id="UP000829447">
    <property type="component" value="Linkage Group LG19"/>
</dbReference>
<reference evidence="1 2" key="1">
    <citation type="journal article" date="2022" name="bioRxiv">
        <title>An ancient truncated duplication of the anti-Mullerian hormone receptor type 2 gene is a potential conserved master sex determinant in the Pangasiidae catfish family.</title>
        <authorList>
            <person name="Wen M."/>
            <person name="Pan Q."/>
            <person name="Jouanno E."/>
            <person name="Montfort J."/>
            <person name="Zahm M."/>
            <person name="Cabau C."/>
            <person name="Klopp C."/>
            <person name="Iampietro C."/>
            <person name="Roques C."/>
            <person name="Bouchez O."/>
            <person name="Castinel A."/>
            <person name="Donnadieu C."/>
            <person name="Parrinello H."/>
            <person name="Poncet C."/>
            <person name="Belmonte E."/>
            <person name="Gautier V."/>
            <person name="Avarre J.-C."/>
            <person name="Dugue R."/>
            <person name="Gustiano R."/>
            <person name="Ha T.T.T."/>
            <person name="Campet M."/>
            <person name="Sriphairoj K."/>
            <person name="Ribolli J."/>
            <person name="de Almeida F.L."/>
            <person name="Desvignes T."/>
            <person name="Postlethwait J.H."/>
            <person name="Bucao C.F."/>
            <person name="Robinson-Rechavi M."/>
            <person name="Bobe J."/>
            <person name="Herpin A."/>
            <person name="Guiguen Y."/>
        </authorList>
    </citation>
    <scope>NUCLEOTIDE SEQUENCE [LARGE SCALE GENOMIC DNA]</scope>
    <source>
        <strain evidence="1">YG-Dec2019</strain>
    </source>
</reference>
<comment type="caution">
    <text evidence="1">The sequence shown here is derived from an EMBL/GenBank/DDBJ whole genome shotgun (WGS) entry which is preliminary data.</text>
</comment>
<protein>
    <submittedName>
        <fullName evidence="1">Uncharacterized protein</fullName>
    </submittedName>
</protein>
<keyword evidence="2" id="KW-1185">Reference proteome</keyword>
<dbReference type="EMBL" id="CM040472">
    <property type="protein sequence ID" value="MCI4389353.1"/>
    <property type="molecule type" value="Genomic_DNA"/>
</dbReference>
<gene>
    <name evidence="1" type="ORF">PGIGA_G00096970</name>
</gene>
<proteinExistence type="predicted"/>
<evidence type="ECO:0000313" key="1">
    <source>
        <dbReference type="EMBL" id="MCI4389353.1"/>
    </source>
</evidence>
<name>A0ACC5XDG0_PANGG</name>
<accession>A0ACC5XDG0</accession>
<evidence type="ECO:0000313" key="2">
    <source>
        <dbReference type="Proteomes" id="UP000829447"/>
    </source>
</evidence>
<organism evidence="1 2">
    <name type="scientific">Pangasianodon gigas</name>
    <name type="common">Mekong giant catfish</name>
    <name type="synonym">Pangasius gigas</name>
    <dbReference type="NCBI Taxonomy" id="30993"/>
    <lineage>
        <taxon>Eukaryota</taxon>
        <taxon>Metazoa</taxon>
        <taxon>Chordata</taxon>
        <taxon>Craniata</taxon>
        <taxon>Vertebrata</taxon>
        <taxon>Euteleostomi</taxon>
        <taxon>Actinopterygii</taxon>
        <taxon>Neopterygii</taxon>
        <taxon>Teleostei</taxon>
        <taxon>Ostariophysi</taxon>
        <taxon>Siluriformes</taxon>
        <taxon>Pangasiidae</taxon>
        <taxon>Pangasianodon</taxon>
    </lineage>
</organism>
<sequence length="75" mass="8365">MHAKKTHLCTSTQEVEGMSLTSTQLTSFSNNKRVLLLLIYAKHNVNGGLLYDNVFKTVSKCTIHDVLCQPTLNTL</sequence>